<evidence type="ECO:0000313" key="6">
    <source>
        <dbReference type="Proteomes" id="UP000281261"/>
    </source>
</evidence>
<comment type="caution">
    <text evidence="5">The sequence shown here is derived from an EMBL/GenBank/DDBJ whole genome shotgun (WGS) entry which is preliminary data.</text>
</comment>
<keyword evidence="1 4" id="KW-0533">Nickel</keyword>
<dbReference type="GO" id="GO:0051604">
    <property type="term" value="P:protein maturation"/>
    <property type="evidence" value="ECO:0007669"/>
    <property type="project" value="InterPro"/>
</dbReference>
<dbReference type="EMBL" id="QMNG01000045">
    <property type="protein sequence ID" value="RLC36571.1"/>
    <property type="molecule type" value="Genomic_DNA"/>
</dbReference>
<dbReference type="NCBIfam" id="TIGR00100">
    <property type="entry name" value="hypA"/>
    <property type="match status" value="1"/>
</dbReference>
<accession>A0A420ZC06</accession>
<evidence type="ECO:0000256" key="1">
    <source>
        <dbReference type="ARBA" id="ARBA00022596"/>
    </source>
</evidence>
<reference evidence="5 6" key="1">
    <citation type="submission" date="2018-06" db="EMBL/GenBank/DDBJ databases">
        <title>Extensive metabolic versatility and redundancy in microbially diverse, dynamic hydrothermal sediments.</title>
        <authorList>
            <person name="Dombrowski N."/>
            <person name="Teske A."/>
            <person name="Baker B.J."/>
        </authorList>
    </citation>
    <scope>NUCLEOTIDE SEQUENCE [LARGE SCALE GENOMIC DNA]</scope>
    <source>
        <strain evidence="5">B79_G16</strain>
    </source>
</reference>
<comment type="similarity">
    <text evidence="4">Belongs to the HypA/HybF family.</text>
</comment>
<name>A0A420ZC06_UNCK3</name>
<gene>
    <name evidence="4 5" type="primary">hypA</name>
    <name evidence="5" type="ORF">DRH29_04320</name>
</gene>
<proteinExistence type="inferred from homology"/>
<dbReference type="PANTHER" id="PTHR34535:SF3">
    <property type="entry name" value="HYDROGENASE MATURATION FACTOR HYPA"/>
    <property type="match status" value="1"/>
</dbReference>
<dbReference type="HAMAP" id="MF_00213">
    <property type="entry name" value="HypA_HybF"/>
    <property type="match status" value="1"/>
</dbReference>
<feature type="binding site" evidence="4">
    <location>
        <position position="73"/>
    </location>
    <ligand>
        <name>Zn(2+)</name>
        <dbReference type="ChEBI" id="CHEBI:29105"/>
    </ligand>
</feature>
<dbReference type="InterPro" id="IPR000688">
    <property type="entry name" value="HypA/HybF"/>
</dbReference>
<feature type="binding site" evidence="4">
    <location>
        <position position="76"/>
    </location>
    <ligand>
        <name>Zn(2+)</name>
        <dbReference type="ChEBI" id="CHEBI:29105"/>
    </ligand>
</feature>
<organism evidence="5 6">
    <name type="scientific">candidate division Kazan bacterium</name>
    <dbReference type="NCBI Taxonomy" id="2202143"/>
    <lineage>
        <taxon>Bacteria</taxon>
        <taxon>Bacteria division Kazan-3B-28</taxon>
    </lineage>
</organism>
<dbReference type="GO" id="GO:0016151">
    <property type="term" value="F:nickel cation binding"/>
    <property type="evidence" value="ECO:0007669"/>
    <property type="project" value="UniProtKB-UniRule"/>
</dbReference>
<dbReference type="AlphaFoldDB" id="A0A420ZC06"/>
<comment type="function">
    <text evidence="4">Involved in the maturation of [NiFe] hydrogenases. Required for nickel insertion into the metal center of the hydrogenase.</text>
</comment>
<dbReference type="PIRSF" id="PIRSF004761">
    <property type="entry name" value="Hydrgn_mat_HypA"/>
    <property type="match status" value="1"/>
</dbReference>
<dbReference type="PANTHER" id="PTHR34535">
    <property type="entry name" value="HYDROGENASE MATURATION FACTOR HYPA"/>
    <property type="match status" value="1"/>
</dbReference>
<evidence type="ECO:0000256" key="4">
    <source>
        <dbReference type="HAMAP-Rule" id="MF_00213"/>
    </source>
</evidence>
<feature type="binding site" evidence="4">
    <location>
        <position position="2"/>
    </location>
    <ligand>
        <name>Ni(2+)</name>
        <dbReference type="ChEBI" id="CHEBI:49786"/>
    </ligand>
</feature>
<evidence type="ECO:0000256" key="3">
    <source>
        <dbReference type="ARBA" id="ARBA00022833"/>
    </source>
</evidence>
<keyword evidence="3 4" id="KW-0862">Zinc</keyword>
<evidence type="ECO:0000256" key="2">
    <source>
        <dbReference type="ARBA" id="ARBA00022723"/>
    </source>
</evidence>
<evidence type="ECO:0000313" key="5">
    <source>
        <dbReference type="EMBL" id="RLC36571.1"/>
    </source>
</evidence>
<dbReference type="Proteomes" id="UP000281261">
    <property type="component" value="Unassembled WGS sequence"/>
</dbReference>
<sequence length="113" mass="12612">MHELTIAQSILNIINEELLVNNLSKVIKISIRIGRLTAIEPESLKFCFEIITKNTKAEGSVLEIDYVPIRCKCSNCQIVFTVDELDFICPKCMGSNLKIISGNELQVVGLEAE</sequence>
<dbReference type="Pfam" id="PF01155">
    <property type="entry name" value="HypA"/>
    <property type="match status" value="1"/>
</dbReference>
<feature type="binding site" evidence="4">
    <location>
        <position position="92"/>
    </location>
    <ligand>
        <name>Zn(2+)</name>
        <dbReference type="ChEBI" id="CHEBI:29105"/>
    </ligand>
</feature>
<dbReference type="GO" id="GO:0008270">
    <property type="term" value="F:zinc ion binding"/>
    <property type="evidence" value="ECO:0007669"/>
    <property type="project" value="UniProtKB-UniRule"/>
</dbReference>
<keyword evidence="2 4" id="KW-0479">Metal-binding</keyword>
<protein>
    <recommendedName>
        <fullName evidence="4">Hydrogenase maturation factor HypA</fullName>
    </recommendedName>
</protein>
<dbReference type="Gene3D" id="3.30.2320.80">
    <property type="match status" value="1"/>
</dbReference>
<feature type="binding site" evidence="4">
    <location>
        <position position="89"/>
    </location>
    <ligand>
        <name>Zn(2+)</name>
        <dbReference type="ChEBI" id="CHEBI:29105"/>
    </ligand>
</feature>